<keyword evidence="3" id="KW-1185">Reference proteome</keyword>
<name>A0A1I7X490_HETBA</name>
<protein>
    <submittedName>
        <fullName evidence="4">REM-1 domain-containing protein</fullName>
    </submittedName>
</protein>
<dbReference type="AlphaFoldDB" id="A0A1I7X490"/>
<sequence length="157" mass="17789">MADVAPAAWMPSNNGSTSEPSTWDSVPSEVAQLADKYNFNIGDERSVQKEVIELKKRIRAAATKQMRIKAGYVQMQKATNGKKQLEYLKREVRDLSDQISEMQDDLQILDVYDTGAFACDLDTHFSLFDVSLWGISDVQFPWEPRRSVTQLAFDIHG</sequence>
<organism evidence="3 4">
    <name type="scientific">Heterorhabditis bacteriophora</name>
    <name type="common">Entomopathogenic nematode worm</name>
    <dbReference type="NCBI Taxonomy" id="37862"/>
    <lineage>
        <taxon>Eukaryota</taxon>
        <taxon>Metazoa</taxon>
        <taxon>Ecdysozoa</taxon>
        <taxon>Nematoda</taxon>
        <taxon>Chromadorea</taxon>
        <taxon>Rhabditida</taxon>
        <taxon>Rhabditina</taxon>
        <taxon>Rhabditomorpha</taxon>
        <taxon>Strongyloidea</taxon>
        <taxon>Heterorhabditidae</taxon>
        <taxon>Heterorhabditis</taxon>
    </lineage>
</organism>
<feature type="coiled-coil region" evidence="1">
    <location>
        <begin position="78"/>
        <end position="105"/>
    </location>
</feature>
<feature type="compositionally biased region" description="Polar residues" evidence="2">
    <location>
        <begin position="11"/>
        <end position="24"/>
    </location>
</feature>
<evidence type="ECO:0000313" key="4">
    <source>
        <dbReference type="WBParaSite" id="Hba_12205"/>
    </source>
</evidence>
<dbReference type="Proteomes" id="UP000095283">
    <property type="component" value="Unplaced"/>
</dbReference>
<keyword evidence="1" id="KW-0175">Coiled coil</keyword>
<accession>A0A1I7X490</accession>
<dbReference type="Gene3D" id="1.10.287.160">
    <property type="entry name" value="HR1 repeat"/>
    <property type="match status" value="1"/>
</dbReference>
<dbReference type="WBParaSite" id="Hba_12205">
    <property type="protein sequence ID" value="Hba_12205"/>
    <property type="gene ID" value="Hba_12205"/>
</dbReference>
<feature type="region of interest" description="Disordered" evidence="2">
    <location>
        <begin position="1"/>
        <end position="24"/>
    </location>
</feature>
<reference evidence="4" key="1">
    <citation type="submission" date="2016-11" db="UniProtKB">
        <authorList>
            <consortium name="WormBaseParasite"/>
        </authorList>
    </citation>
    <scope>IDENTIFICATION</scope>
</reference>
<evidence type="ECO:0000313" key="3">
    <source>
        <dbReference type="Proteomes" id="UP000095283"/>
    </source>
</evidence>
<evidence type="ECO:0000256" key="1">
    <source>
        <dbReference type="SAM" id="Coils"/>
    </source>
</evidence>
<evidence type="ECO:0000256" key="2">
    <source>
        <dbReference type="SAM" id="MobiDB-lite"/>
    </source>
</evidence>
<proteinExistence type="predicted"/>